<proteinExistence type="inferred from homology"/>
<dbReference type="EMBL" id="UZAM01007128">
    <property type="protein sequence ID" value="VDO96885.1"/>
    <property type="molecule type" value="Genomic_DNA"/>
</dbReference>
<evidence type="ECO:0000313" key="11">
    <source>
        <dbReference type="EMBL" id="VDO96885.1"/>
    </source>
</evidence>
<comment type="subcellular location">
    <subcellularLocation>
        <location evidence="1">Cytoplasmic granule</location>
    </subcellularLocation>
    <subcellularLocation>
        <location evidence="2">Nucleus</location>
        <location evidence="2">Nucleolus</location>
    </subcellularLocation>
</comment>
<evidence type="ECO:0000313" key="12">
    <source>
        <dbReference type="Proteomes" id="UP000270296"/>
    </source>
</evidence>
<evidence type="ECO:0000256" key="10">
    <source>
        <dbReference type="ARBA" id="ARBA00068472"/>
    </source>
</evidence>
<dbReference type="PANTHER" id="PTHR15314">
    <property type="entry name" value="RIBONUCLEASE P PROTEIN SUBUNIT P20"/>
    <property type="match status" value="1"/>
</dbReference>
<dbReference type="GO" id="GO:0005655">
    <property type="term" value="C:nucleolar ribonuclease P complex"/>
    <property type="evidence" value="ECO:0007669"/>
    <property type="project" value="InterPro"/>
</dbReference>
<dbReference type="Gene3D" id="3.30.110.20">
    <property type="entry name" value="Alba-like domain"/>
    <property type="match status" value="1"/>
</dbReference>
<evidence type="ECO:0000256" key="7">
    <source>
        <dbReference type="ARBA" id="ARBA00023242"/>
    </source>
</evidence>
<keyword evidence="4" id="KW-0963">Cytoplasm</keyword>
<evidence type="ECO:0000313" key="13">
    <source>
        <dbReference type="WBParaSite" id="SBAD_0000230501-mRNA-1"/>
    </source>
</evidence>
<dbReference type="Gene3D" id="3.40.50.720">
    <property type="entry name" value="NAD(P)-binding Rossmann-like Domain"/>
    <property type="match status" value="1"/>
</dbReference>
<dbReference type="PRINTS" id="PR00419">
    <property type="entry name" value="ADXRDTASE"/>
</dbReference>
<evidence type="ECO:0000256" key="9">
    <source>
        <dbReference type="ARBA" id="ARBA00064615"/>
    </source>
</evidence>
<dbReference type="PANTHER" id="PTHR15314:SF1">
    <property type="entry name" value="RIBONUCLEASE P PROTEIN SUBUNIT P20"/>
    <property type="match status" value="1"/>
</dbReference>
<reference evidence="11 12" key="2">
    <citation type="submission" date="2018-11" db="EMBL/GenBank/DDBJ databases">
        <authorList>
            <consortium name="Pathogen Informatics"/>
        </authorList>
    </citation>
    <scope>NUCLEOTIDE SEQUENCE [LARGE SCALE GENOMIC DNA]</scope>
</reference>
<keyword evidence="12" id="KW-1185">Reference proteome</keyword>
<evidence type="ECO:0000256" key="3">
    <source>
        <dbReference type="ARBA" id="ARBA00008018"/>
    </source>
</evidence>
<evidence type="ECO:0000256" key="4">
    <source>
        <dbReference type="ARBA" id="ARBA00022490"/>
    </source>
</evidence>
<protein>
    <recommendedName>
        <fullName evidence="10">Ribonuclease P protein subunit p20</fullName>
    </recommendedName>
</protein>
<evidence type="ECO:0000256" key="1">
    <source>
        <dbReference type="ARBA" id="ARBA00004463"/>
    </source>
</evidence>
<accession>A0A183IF08</accession>
<comment type="similarity">
    <text evidence="3">Belongs to the histone-like Alba family.</text>
</comment>
<evidence type="ECO:0000256" key="2">
    <source>
        <dbReference type="ARBA" id="ARBA00004604"/>
    </source>
</evidence>
<dbReference type="Proteomes" id="UP000270296">
    <property type="component" value="Unassembled WGS sequence"/>
</dbReference>
<dbReference type="GO" id="GO:0006364">
    <property type="term" value="P:rRNA processing"/>
    <property type="evidence" value="ECO:0007669"/>
    <property type="project" value="UniProtKB-KW"/>
</dbReference>
<dbReference type="GO" id="GO:0003676">
    <property type="term" value="F:nucleic acid binding"/>
    <property type="evidence" value="ECO:0007669"/>
    <property type="project" value="InterPro"/>
</dbReference>
<dbReference type="Pfam" id="PF13450">
    <property type="entry name" value="NAD_binding_8"/>
    <property type="match status" value="1"/>
</dbReference>
<dbReference type="SUPFAM" id="SSF82704">
    <property type="entry name" value="AlbA-like"/>
    <property type="match status" value="1"/>
</dbReference>
<organism evidence="13">
    <name type="scientific">Soboliphyme baturini</name>
    <dbReference type="NCBI Taxonomy" id="241478"/>
    <lineage>
        <taxon>Eukaryota</taxon>
        <taxon>Metazoa</taxon>
        <taxon>Ecdysozoa</taxon>
        <taxon>Nematoda</taxon>
        <taxon>Enoplea</taxon>
        <taxon>Dorylaimia</taxon>
        <taxon>Dioctophymatida</taxon>
        <taxon>Dioctophymatoidea</taxon>
        <taxon>Soboliphymatidae</taxon>
        <taxon>Soboliphyme</taxon>
    </lineage>
</organism>
<dbReference type="OrthoDB" id="416729at2759"/>
<dbReference type="InterPro" id="IPR036882">
    <property type="entry name" value="Alba-like_dom_sf"/>
</dbReference>
<dbReference type="AlphaFoldDB" id="A0A183IF08"/>
<evidence type="ECO:0000256" key="6">
    <source>
        <dbReference type="ARBA" id="ARBA00022694"/>
    </source>
</evidence>
<dbReference type="SUPFAM" id="SSF51971">
    <property type="entry name" value="Nucleotide-binding domain"/>
    <property type="match status" value="1"/>
</dbReference>
<keyword evidence="7" id="KW-0539">Nucleus</keyword>
<dbReference type="FunFam" id="3.30.110.20:FF:000002">
    <property type="entry name" value="Ribonuclease P protein subunit p20"/>
    <property type="match status" value="1"/>
</dbReference>
<dbReference type="Pfam" id="PF12328">
    <property type="entry name" value="Rpp20"/>
    <property type="match status" value="1"/>
</dbReference>
<reference evidence="13" key="1">
    <citation type="submission" date="2016-06" db="UniProtKB">
        <authorList>
            <consortium name="WormBaseParasite"/>
        </authorList>
    </citation>
    <scope>IDENTIFICATION</scope>
</reference>
<name>A0A183IF08_9BILA</name>
<keyword evidence="5" id="KW-0698">rRNA processing</keyword>
<sequence>MSCSNEQRLACMGHQAVRSTKMDGTSKSSKQGKDAYAAGEIDDNEYEVRKRLPFRFPLRKNDVYVTKRTNFKGQMTRCQKLLDNEFSEVYIHGLGAAINRAINLALQIKRNGLGSLDVAVETATVRLTDDLDPLIDTAEPKTRTRLCSAVHIKRFHTASSVYIAVIGSGPAGFYCTETLLKKMNNFHVHMFEKLPVPYGLIRYGVAPDHPEVKNCIKQFEKLADSMPTRFKFYGNVEVGKDISLKEIIKVHLNYHH</sequence>
<dbReference type="InterPro" id="IPR014612">
    <property type="entry name" value="Pop7/Rpp20"/>
</dbReference>
<dbReference type="GO" id="GO:0001682">
    <property type="term" value="P:tRNA 5'-leader removal"/>
    <property type="evidence" value="ECO:0007669"/>
    <property type="project" value="InterPro"/>
</dbReference>
<dbReference type="WBParaSite" id="SBAD_0000230501-mRNA-1">
    <property type="protein sequence ID" value="SBAD_0000230501-mRNA-1"/>
    <property type="gene ID" value="SBAD_0000230501"/>
</dbReference>
<evidence type="ECO:0000256" key="8">
    <source>
        <dbReference type="ARBA" id="ARBA00053284"/>
    </source>
</evidence>
<comment type="subunit">
    <text evidence="9">Component of nuclear RNase P and RNase MRP complexes. RNase P consists of a catalytic RNA moiety and 10 different protein chains; POP1, POP4, POP5, POP7, RPP14, RPP21, RPP25, RPP30, RPP38 and RPP40. Within the RNase P complex, POP1, POP7 and RPP25 form the 'finger' subcomplex, POP5, RPP14, RPP40 and homodimeric RPP30 form the 'palm' subcomplex, and RPP21, POP4 and RPP38 form the 'wrist' subcomplex. All subunits of the RNase P complex interact with the catalytic RNA. Several subunits of RNase P are also part of the RNase MRP complex. RNase MRP consists of a catalytic RNA moiety and about 8 protein subunits; POP1, POP7, RPP25, RPP30, RPP38, RPP40 and possibly also POP4 and POP5. Interacts with SMN1. POP7 forms a heterodimer with RPP25 that binds to the P3 stem loop of the catalytic RNA.</text>
</comment>
<comment type="function">
    <text evidence="8">Component of ribonuclease P, a ribonucleoprotein complex that generates mature tRNA molecules by cleaving their 5'-ends. Also a component of the MRP ribonuclease complex, which cleaves pre-rRNA sequences.</text>
</comment>
<dbReference type="GO" id="GO:0000172">
    <property type="term" value="C:ribonuclease MRP complex"/>
    <property type="evidence" value="ECO:0007669"/>
    <property type="project" value="InterPro"/>
</dbReference>
<keyword evidence="6" id="KW-0819">tRNA processing</keyword>
<gene>
    <name evidence="11" type="ORF">SBAD_LOCUS2202</name>
</gene>
<evidence type="ECO:0000256" key="5">
    <source>
        <dbReference type="ARBA" id="ARBA00022552"/>
    </source>
</evidence>